<keyword evidence="3" id="KW-1185">Reference proteome</keyword>
<keyword evidence="1" id="KW-0472">Membrane</keyword>
<gene>
    <name evidence="2" type="ORF">UPYG_G00242780</name>
</gene>
<name>A0ABD0WZV7_UMBPY</name>
<feature type="transmembrane region" description="Helical" evidence="1">
    <location>
        <begin position="177"/>
        <end position="200"/>
    </location>
</feature>
<dbReference type="EMBL" id="JAGEUA010000007">
    <property type="protein sequence ID" value="KAL0970491.1"/>
    <property type="molecule type" value="Genomic_DNA"/>
</dbReference>
<evidence type="ECO:0000313" key="3">
    <source>
        <dbReference type="Proteomes" id="UP001557470"/>
    </source>
</evidence>
<proteinExistence type="predicted"/>
<evidence type="ECO:0000313" key="2">
    <source>
        <dbReference type="EMBL" id="KAL0970491.1"/>
    </source>
</evidence>
<feature type="transmembrane region" description="Helical" evidence="1">
    <location>
        <begin position="93"/>
        <end position="112"/>
    </location>
</feature>
<sequence length="226" mass="24416">MDMEGVSETGIIADPVANSHLPGDMEQEGGSLFDLTFLDHDLQGAETDTPVRKTYQEFQPKALGVSQITLGVFVLNSVYVSVANRLDKKNVEVTRAIGSLSAIVAGSVAISAQSLHGPTLKACLGTQLTACLMAVFNVVMVGGKLSDTHIVPHCWLFADYNNTHHHYTCDLLMNAVYAYYVEWFLVHATLLGISVTLTIYSCKLLRFCSPTANRTPIAGACTSPAY</sequence>
<reference evidence="2 3" key="1">
    <citation type="submission" date="2024-06" db="EMBL/GenBank/DDBJ databases">
        <authorList>
            <person name="Pan Q."/>
            <person name="Wen M."/>
            <person name="Jouanno E."/>
            <person name="Zahm M."/>
            <person name="Klopp C."/>
            <person name="Cabau C."/>
            <person name="Louis A."/>
            <person name="Berthelot C."/>
            <person name="Parey E."/>
            <person name="Roest Crollius H."/>
            <person name="Montfort J."/>
            <person name="Robinson-Rechavi M."/>
            <person name="Bouchez O."/>
            <person name="Lampietro C."/>
            <person name="Lopez Roques C."/>
            <person name="Donnadieu C."/>
            <person name="Postlethwait J."/>
            <person name="Bobe J."/>
            <person name="Verreycken H."/>
            <person name="Guiguen Y."/>
        </authorList>
    </citation>
    <scope>NUCLEOTIDE SEQUENCE [LARGE SCALE GENOMIC DNA]</scope>
    <source>
        <strain evidence="2">Up_M1</strain>
        <tissue evidence="2">Testis</tissue>
    </source>
</reference>
<keyword evidence="1" id="KW-1133">Transmembrane helix</keyword>
<organism evidence="2 3">
    <name type="scientific">Umbra pygmaea</name>
    <name type="common">Eastern mudminnow</name>
    <dbReference type="NCBI Taxonomy" id="75934"/>
    <lineage>
        <taxon>Eukaryota</taxon>
        <taxon>Metazoa</taxon>
        <taxon>Chordata</taxon>
        <taxon>Craniata</taxon>
        <taxon>Vertebrata</taxon>
        <taxon>Euteleostomi</taxon>
        <taxon>Actinopterygii</taxon>
        <taxon>Neopterygii</taxon>
        <taxon>Teleostei</taxon>
        <taxon>Protacanthopterygii</taxon>
        <taxon>Esociformes</taxon>
        <taxon>Umbridae</taxon>
        <taxon>Umbra</taxon>
    </lineage>
</organism>
<keyword evidence="1" id="KW-0812">Transmembrane</keyword>
<dbReference type="AlphaFoldDB" id="A0ABD0WZV7"/>
<comment type="caution">
    <text evidence="2">The sequence shown here is derived from an EMBL/GenBank/DDBJ whole genome shotgun (WGS) entry which is preliminary data.</text>
</comment>
<protein>
    <submittedName>
        <fullName evidence="2">Uncharacterized protein</fullName>
    </submittedName>
</protein>
<dbReference type="Proteomes" id="UP001557470">
    <property type="component" value="Unassembled WGS sequence"/>
</dbReference>
<evidence type="ECO:0000256" key="1">
    <source>
        <dbReference type="SAM" id="Phobius"/>
    </source>
</evidence>
<accession>A0ABD0WZV7</accession>
<feature type="transmembrane region" description="Helical" evidence="1">
    <location>
        <begin position="62"/>
        <end position="81"/>
    </location>
</feature>